<evidence type="ECO:0000256" key="13">
    <source>
        <dbReference type="NCBIfam" id="TIGR00445"/>
    </source>
</evidence>
<dbReference type="PANTHER" id="PTHR22926:SF5">
    <property type="entry name" value="PHOSPHO-N-ACETYLMURAMOYL-PENTAPEPTIDE-TRANSFERASE HOMOLOG"/>
    <property type="match status" value="1"/>
</dbReference>
<evidence type="ECO:0000256" key="2">
    <source>
        <dbReference type="ARBA" id="ARBA00005583"/>
    </source>
</evidence>
<dbReference type="NCBIfam" id="TIGR00445">
    <property type="entry name" value="mraY"/>
    <property type="match status" value="1"/>
</dbReference>
<proteinExistence type="inferred from homology"/>
<name>A0A9D1J7I4_9BACT</name>
<dbReference type="GO" id="GO:0008360">
    <property type="term" value="P:regulation of cell shape"/>
    <property type="evidence" value="ECO:0007669"/>
    <property type="project" value="UniProtKB-KW"/>
</dbReference>
<dbReference type="AlphaFoldDB" id="A0A9D1J7I4"/>
<keyword evidence="10 12" id="KW-0131">Cell cycle</keyword>
<dbReference type="CDD" id="cd06852">
    <property type="entry name" value="GT_MraY"/>
    <property type="match status" value="1"/>
</dbReference>
<evidence type="ECO:0000256" key="12">
    <source>
        <dbReference type="HAMAP-Rule" id="MF_00038"/>
    </source>
</evidence>
<evidence type="ECO:0000256" key="7">
    <source>
        <dbReference type="ARBA" id="ARBA00022984"/>
    </source>
</evidence>
<keyword evidence="4 12" id="KW-0808">Transferase</keyword>
<evidence type="ECO:0000256" key="6">
    <source>
        <dbReference type="ARBA" id="ARBA00022960"/>
    </source>
</evidence>
<keyword evidence="12 14" id="KW-0460">Magnesium</keyword>
<dbReference type="EC" id="2.7.8.13" evidence="12 13"/>
<evidence type="ECO:0000256" key="4">
    <source>
        <dbReference type="ARBA" id="ARBA00022679"/>
    </source>
</evidence>
<keyword evidence="7 12" id="KW-0573">Peptidoglycan synthesis</keyword>
<evidence type="ECO:0000313" key="16">
    <source>
        <dbReference type="Proteomes" id="UP000824200"/>
    </source>
</evidence>
<organism evidence="15 16">
    <name type="scientific">Candidatus Fimimonas gallinarum</name>
    <dbReference type="NCBI Taxonomy" id="2840821"/>
    <lineage>
        <taxon>Bacteria</taxon>
        <taxon>Pseudomonadati</taxon>
        <taxon>Myxococcota</taxon>
        <taxon>Myxococcia</taxon>
        <taxon>Myxococcales</taxon>
        <taxon>Cystobacterineae</taxon>
        <taxon>Myxococcaceae</taxon>
        <taxon>Myxococcaceae incertae sedis</taxon>
        <taxon>Candidatus Fimimonas</taxon>
    </lineage>
</organism>
<dbReference type="GO" id="GO:0071555">
    <property type="term" value="P:cell wall organization"/>
    <property type="evidence" value="ECO:0007669"/>
    <property type="project" value="UniProtKB-KW"/>
</dbReference>
<comment type="pathway">
    <text evidence="12">Cell wall biogenesis; peptidoglycan biosynthesis.</text>
</comment>
<dbReference type="PROSITE" id="PS01347">
    <property type="entry name" value="MRAY_1"/>
    <property type="match status" value="1"/>
</dbReference>
<feature type="transmembrane region" description="Helical" evidence="12">
    <location>
        <begin position="311"/>
        <end position="329"/>
    </location>
</feature>
<accession>A0A9D1J7I4</accession>
<comment type="catalytic activity">
    <reaction evidence="12">
        <text>UDP-N-acetyl-alpha-D-muramoyl-L-alanyl-gamma-D-glutamyl-meso-2,6-diaminopimeloyl-D-alanyl-D-alanine + di-trans,octa-cis-undecaprenyl phosphate = di-trans,octa-cis-undecaprenyl diphospho-N-acetyl-alpha-D-muramoyl-L-alanyl-D-glutamyl-meso-2,6-diaminopimeloyl-D-alanyl-D-alanine + UMP</text>
        <dbReference type="Rhea" id="RHEA:28386"/>
        <dbReference type="ChEBI" id="CHEBI:57865"/>
        <dbReference type="ChEBI" id="CHEBI:60392"/>
        <dbReference type="ChEBI" id="CHEBI:61386"/>
        <dbReference type="ChEBI" id="CHEBI:61387"/>
        <dbReference type="EC" id="2.7.8.13"/>
    </reaction>
</comment>
<evidence type="ECO:0000256" key="9">
    <source>
        <dbReference type="ARBA" id="ARBA00023136"/>
    </source>
</evidence>
<dbReference type="GO" id="GO:0005886">
    <property type="term" value="C:plasma membrane"/>
    <property type="evidence" value="ECO:0007669"/>
    <property type="project" value="UniProtKB-SubCell"/>
</dbReference>
<dbReference type="GO" id="GO:0046872">
    <property type="term" value="F:metal ion binding"/>
    <property type="evidence" value="ECO:0007669"/>
    <property type="project" value="UniProtKB-KW"/>
</dbReference>
<keyword evidence="8 12" id="KW-1133">Transmembrane helix</keyword>
<dbReference type="GO" id="GO:0051301">
    <property type="term" value="P:cell division"/>
    <property type="evidence" value="ECO:0007669"/>
    <property type="project" value="UniProtKB-KW"/>
</dbReference>
<dbReference type="Pfam" id="PF10555">
    <property type="entry name" value="MraY_sig1"/>
    <property type="match status" value="1"/>
</dbReference>
<comment type="caution">
    <text evidence="15">The sequence shown here is derived from an EMBL/GenBank/DDBJ whole genome shotgun (WGS) entry which is preliminary data.</text>
</comment>
<evidence type="ECO:0000313" key="15">
    <source>
        <dbReference type="EMBL" id="HIR65405.1"/>
    </source>
</evidence>
<feature type="transmembrane region" description="Helical" evidence="12">
    <location>
        <begin position="74"/>
        <end position="94"/>
    </location>
</feature>
<comment type="function">
    <text evidence="12">Catalyzes the initial step of the lipid cycle reactions in the biosynthesis of the cell wall peptidoglycan: transfers peptidoglycan precursor phospho-MurNAc-pentapeptide from UDP-MurNAc-pentapeptide onto the lipid carrier undecaprenyl phosphate, yielding undecaprenyl-pyrophosphoryl-MurNAc-pentapeptide, known as lipid I.</text>
</comment>
<comment type="similarity">
    <text evidence="2 12">Belongs to the glycosyltransferase 4 family. MraY subfamily.</text>
</comment>
<dbReference type="PANTHER" id="PTHR22926">
    <property type="entry name" value="PHOSPHO-N-ACETYLMURAMOYL-PENTAPEPTIDE-TRANSFERASE"/>
    <property type="match status" value="1"/>
</dbReference>
<dbReference type="InterPro" id="IPR000715">
    <property type="entry name" value="Glycosyl_transferase_4"/>
</dbReference>
<feature type="transmembrane region" description="Helical" evidence="12">
    <location>
        <begin position="260"/>
        <end position="283"/>
    </location>
</feature>
<keyword evidence="6 12" id="KW-0133">Cell shape</keyword>
<dbReference type="EMBL" id="DVHL01000008">
    <property type="protein sequence ID" value="HIR65405.1"/>
    <property type="molecule type" value="Genomic_DNA"/>
</dbReference>
<dbReference type="InterPro" id="IPR018480">
    <property type="entry name" value="PNAcMuramoyl-5peptid_Trfase_CS"/>
</dbReference>
<evidence type="ECO:0000256" key="1">
    <source>
        <dbReference type="ARBA" id="ARBA00004141"/>
    </source>
</evidence>
<feature type="binding site" evidence="14">
    <location>
        <position position="165"/>
    </location>
    <ligand>
        <name>Mg(2+)</name>
        <dbReference type="ChEBI" id="CHEBI:18420"/>
    </ligand>
</feature>
<sequence length="331" mass="35876">MVQPLSFLSSFALCTVACVALLPLLKKVKAKQSILHYVAEHSGKNGTPTMGGIAFIVAIIVTACIFCDLSNRGTVVALAVFAGYAVVGFLDDFIKIRFKRNQGLFAYQKILVQLAIAVVVAVFVYRTPSIGDKIRIPFTDRQVSLGWWIVPFVVFIYLACTNGVNLTDGIDGLATSVTICFLAGMILLLTREIDRLKQMGDTYAVRQTQDIVLLCVIAVGALLAFLIFNANDAKVFMGDTGSLALGALVACVAIFTRFSLFIPIVGLMFVVSCVSVILQVGYFKLTHGKRIFLMAPFHHHLQEKGLSETRICVVYCAVTAVSIAVLLCFGG</sequence>
<keyword evidence="9 12" id="KW-0472">Membrane</keyword>
<dbReference type="HAMAP" id="MF_00038">
    <property type="entry name" value="MraY"/>
    <property type="match status" value="1"/>
</dbReference>
<dbReference type="GO" id="GO:0009252">
    <property type="term" value="P:peptidoglycan biosynthetic process"/>
    <property type="evidence" value="ECO:0007669"/>
    <property type="project" value="UniProtKB-UniRule"/>
</dbReference>
<feature type="transmembrane region" description="Helical" evidence="12">
    <location>
        <begin position="170"/>
        <end position="190"/>
    </location>
</feature>
<gene>
    <name evidence="12" type="primary">mraY</name>
    <name evidence="15" type="ORF">IAC95_00730</name>
</gene>
<dbReference type="GO" id="GO:0008963">
    <property type="term" value="F:phospho-N-acetylmuramoyl-pentapeptide-transferase activity"/>
    <property type="evidence" value="ECO:0007669"/>
    <property type="project" value="UniProtKB-UniRule"/>
</dbReference>
<feature type="binding site" evidence="14">
    <location>
        <position position="239"/>
    </location>
    <ligand>
        <name>Mg(2+)</name>
        <dbReference type="ChEBI" id="CHEBI:18420"/>
    </ligand>
</feature>
<evidence type="ECO:0000256" key="3">
    <source>
        <dbReference type="ARBA" id="ARBA00022618"/>
    </source>
</evidence>
<feature type="transmembrane region" description="Helical" evidence="12">
    <location>
        <begin position="211"/>
        <end position="230"/>
    </location>
</feature>
<evidence type="ECO:0000256" key="11">
    <source>
        <dbReference type="ARBA" id="ARBA00023316"/>
    </source>
</evidence>
<comment type="cofactor">
    <cofactor evidence="12 14">
        <name>Mg(2+)</name>
        <dbReference type="ChEBI" id="CHEBI:18420"/>
    </cofactor>
</comment>
<reference evidence="15" key="2">
    <citation type="journal article" date="2021" name="PeerJ">
        <title>Extensive microbial diversity within the chicken gut microbiome revealed by metagenomics and culture.</title>
        <authorList>
            <person name="Gilroy R."/>
            <person name="Ravi A."/>
            <person name="Getino M."/>
            <person name="Pursley I."/>
            <person name="Horton D.L."/>
            <person name="Alikhan N.F."/>
            <person name="Baker D."/>
            <person name="Gharbi K."/>
            <person name="Hall N."/>
            <person name="Watson M."/>
            <person name="Adriaenssens E.M."/>
            <person name="Foster-Nyarko E."/>
            <person name="Jarju S."/>
            <person name="Secka A."/>
            <person name="Antonio M."/>
            <person name="Oren A."/>
            <person name="Chaudhuri R.R."/>
            <person name="La Ragione R."/>
            <person name="Hildebrand F."/>
            <person name="Pallen M.J."/>
        </authorList>
    </citation>
    <scope>NUCLEOTIDE SEQUENCE</scope>
    <source>
        <strain evidence="15">CHK121-14286</strain>
    </source>
</reference>
<feature type="transmembrane region" description="Helical" evidence="12">
    <location>
        <begin position="145"/>
        <end position="164"/>
    </location>
</feature>
<keyword evidence="12" id="KW-1003">Cell membrane</keyword>
<dbReference type="Proteomes" id="UP000824200">
    <property type="component" value="Unassembled WGS sequence"/>
</dbReference>
<dbReference type="Pfam" id="PF00953">
    <property type="entry name" value="Glycos_transf_4"/>
    <property type="match status" value="1"/>
</dbReference>
<comment type="subcellular location">
    <subcellularLocation>
        <location evidence="12">Cell membrane</location>
        <topology evidence="12">Multi-pass membrane protein</topology>
    </subcellularLocation>
    <subcellularLocation>
        <location evidence="1">Membrane</location>
        <topology evidence="1">Multi-pass membrane protein</topology>
    </subcellularLocation>
</comment>
<keyword evidence="3 12" id="KW-0132">Cell division</keyword>
<keyword evidence="12 14" id="KW-0479">Metal-binding</keyword>
<protein>
    <recommendedName>
        <fullName evidence="12 13">Phospho-N-acetylmuramoyl-pentapeptide-transferase</fullName>
        <ecNumber evidence="12 13">2.7.8.13</ecNumber>
    </recommendedName>
    <alternativeName>
        <fullName evidence="12">UDP-MurNAc-pentapeptide phosphotransferase</fullName>
    </alternativeName>
</protein>
<dbReference type="InterPro" id="IPR003524">
    <property type="entry name" value="PNAcMuramoyl-5peptid_Trfase"/>
</dbReference>
<feature type="transmembrane region" description="Helical" evidence="12">
    <location>
        <begin position="236"/>
        <end position="255"/>
    </location>
</feature>
<feature type="transmembrane region" description="Helical" evidence="12">
    <location>
        <begin position="46"/>
        <end position="67"/>
    </location>
</feature>
<feature type="transmembrane region" description="Helical" evidence="12">
    <location>
        <begin position="106"/>
        <end position="125"/>
    </location>
</feature>
<evidence type="ECO:0000256" key="5">
    <source>
        <dbReference type="ARBA" id="ARBA00022692"/>
    </source>
</evidence>
<evidence type="ECO:0000256" key="8">
    <source>
        <dbReference type="ARBA" id="ARBA00022989"/>
    </source>
</evidence>
<dbReference type="PROSITE" id="PS01348">
    <property type="entry name" value="MRAY_2"/>
    <property type="match status" value="1"/>
</dbReference>
<reference evidence="15" key="1">
    <citation type="submission" date="2020-10" db="EMBL/GenBank/DDBJ databases">
        <authorList>
            <person name="Gilroy R."/>
        </authorList>
    </citation>
    <scope>NUCLEOTIDE SEQUENCE</scope>
    <source>
        <strain evidence="15">CHK121-14286</strain>
    </source>
</reference>
<evidence type="ECO:0000256" key="10">
    <source>
        <dbReference type="ARBA" id="ARBA00023306"/>
    </source>
</evidence>
<keyword evidence="11 12" id="KW-0961">Cell wall biogenesis/degradation</keyword>
<evidence type="ECO:0000256" key="14">
    <source>
        <dbReference type="PIRSR" id="PIRSR600715-1"/>
    </source>
</evidence>
<keyword evidence="5 12" id="KW-0812">Transmembrane</keyword>